<reference evidence="2 3" key="1">
    <citation type="submission" date="2018-11" db="EMBL/GenBank/DDBJ databases">
        <title>Novel bacteria species description.</title>
        <authorList>
            <person name="Han J.-H."/>
        </authorList>
    </citation>
    <scope>NUCLEOTIDE SEQUENCE [LARGE SCALE GENOMIC DNA]</scope>
    <source>
        <strain evidence="2 3">KCTC23259</strain>
    </source>
</reference>
<evidence type="ECO:0000256" key="1">
    <source>
        <dbReference type="SAM" id="SignalP"/>
    </source>
</evidence>
<protein>
    <recommendedName>
        <fullName evidence="4">Porin</fullName>
    </recommendedName>
</protein>
<dbReference type="AlphaFoldDB" id="A0AAE3H5I0"/>
<comment type="caution">
    <text evidence="2">The sequence shown here is derived from an EMBL/GenBank/DDBJ whole genome shotgun (WGS) entry which is preliminary data.</text>
</comment>
<accession>A0AAE3H5I0</accession>
<organism evidence="2 3">
    <name type="scientific">Lacihabitans soyangensis</name>
    <dbReference type="NCBI Taxonomy" id="869394"/>
    <lineage>
        <taxon>Bacteria</taxon>
        <taxon>Pseudomonadati</taxon>
        <taxon>Bacteroidota</taxon>
        <taxon>Cytophagia</taxon>
        <taxon>Cytophagales</taxon>
        <taxon>Leadbetterellaceae</taxon>
        <taxon>Lacihabitans</taxon>
    </lineage>
</organism>
<dbReference type="SUPFAM" id="SSF56935">
    <property type="entry name" value="Porins"/>
    <property type="match status" value="1"/>
</dbReference>
<gene>
    <name evidence="2" type="ORF">EGI31_15610</name>
</gene>
<evidence type="ECO:0000313" key="2">
    <source>
        <dbReference type="EMBL" id="MCP9764371.1"/>
    </source>
</evidence>
<dbReference type="RefSeq" id="WP_255038059.1">
    <property type="nucleotide sequence ID" value="NZ_RJUF01000173.1"/>
</dbReference>
<feature type="signal peptide" evidence="1">
    <location>
        <begin position="1"/>
        <end position="30"/>
    </location>
</feature>
<name>A0AAE3H5I0_9BACT</name>
<feature type="chain" id="PRO_5042253993" description="Porin" evidence="1">
    <location>
        <begin position="31"/>
        <end position="438"/>
    </location>
</feature>
<dbReference type="EMBL" id="RJUF01000173">
    <property type="protein sequence ID" value="MCP9764371.1"/>
    <property type="molecule type" value="Genomic_DNA"/>
</dbReference>
<dbReference type="Proteomes" id="UP001204144">
    <property type="component" value="Unassembled WGS sequence"/>
</dbReference>
<keyword evidence="1" id="KW-0732">Signal</keyword>
<keyword evidence="3" id="KW-1185">Reference proteome</keyword>
<evidence type="ECO:0008006" key="4">
    <source>
        <dbReference type="Google" id="ProtNLM"/>
    </source>
</evidence>
<sequence>MRTFISQMRNVAVTALLSLPLATVAQQAHIDNLRAYDKTGINVFETPKITDSKFDGLKVRIGAGFTQPFQSLSHENSGAVKLYPRLASGFAIAQANLYTDVQLADGIRLNLTTYLSSRHHNESWVKGGYIQMDKVPFKGEFWDKIMKLATVKVGHMEINYGDMHFRRSDGGHALYNPFIENYIMDAFATEVAAEVYLQKNGLLGMVALSNGLINGGFQKPLMPGSTTETYKRSPSVYGKLAYDKKVQEKIRVRASGSFYYNQSDGRSTLYGGDRTGSNYFYVTEAEAATTTGNAFSGRVNPGFTNQVASVQFNVFAKVHGLEVFGTLENSKGGSYAEEVANFDKRKANQVAVEAVYRLGKKENLFVGAKYNTVSGQMISKVVDEQSIDRTAIAAGWFVTNNILMKAEYVNQKYNDYPTANILAGAGFKGVVVQAIVGF</sequence>
<evidence type="ECO:0000313" key="3">
    <source>
        <dbReference type="Proteomes" id="UP001204144"/>
    </source>
</evidence>
<proteinExistence type="predicted"/>